<accession>M2ZB08</accession>
<gene>
    <name evidence="1" type="ORF">MYCFIDRAFT_182137</name>
</gene>
<dbReference type="VEuPathDB" id="FungiDB:MYCFIDRAFT_182137"/>
<organism evidence="1 2">
    <name type="scientific">Pseudocercospora fijiensis (strain CIRAD86)</name>
    <name type="common">Black leaf streak disease fungus</name>
    <name type="synonym">Mycosphaerella fijiensis</name>
    <dbReference type="NCBI Taxonomy" id="383855"/>
    <lineage>
        <taxon>Eukaryota</taxon>
        <taxon>Fungi</taxon>
        <taxon>Dikarya</taxon>
        <taxon>Ascomycota</taxon>
        <taxon>Pezizomycotina</taxon>
        <taxon>Dothideomycetes</taxon>
        <taxon>Dothideomycetidae</taxon>
        <taxon>Mycosphaerellales</taxon>
        <taxon>Mycosphaerellaceae</taxon>
        <taxon>Pseudocercospora</taxon>
    </lineage>
</organism>
<dbReference type="AlphaFoldDB" id="M2ZB08"/>
<keyword evidence="2" id="KW-1185">Reference proteome</keyword>
<evidence type="ECO:0000313" key="1">
    <source>
        <dbReference type="EMBL" id="EME87035.1"/>
    </source>
</evidence>
<dbReference type="RefSeq" id="XP_007924101.1">
    <property type="nucleotide sequence ID" value="XM_007925910.1"/>
</dbReference>
<dbReference type="HOGENOM" id="CLU_2062500_0_0_1"/>
<dbReference type="EMBL" id="KB446556">
    <property type="protein sequence ID" value="EME87035.1"/>
    <property type="molecule type" value="Genomic_DNA"/>
</dbReference>
<sequence>MFETGRLMLLHLGIASASVRNSNLAVGMERLKTPPEDIKSGKLRHCCTEGRSQRKENKTKQIRNDIAIWQLSAQRLAMMMGFAIPSIIQPQLLLLPKAGREGSGGQWQHMPRFCMPSAL</sequence>
<name>M2ZB08_PSEFD</name>
<protein>
    <submittedName>
        <fullName evidence="1">Uncharacterized protein</fullName>
    </submittedName>
</protein>
<evidence type="ECO:0000313" key="2">
    <source>
        <dbReference type="Proteomes" id="UP000016932"/>
    </source>
</evidence>
<dbReference type="Proteomes" id="UP000016932">
    <property type="component" value="Unassembled WGS sequence"/>
</dbReference>
<proteinExistence type="predicted"/>
<reference evidence="1 2" key="1">
    <citation type="journal article" date="2012" name="PLoS Pathog.">
        <title>Diverse lifestyles and strategies of plant pathogenesis encoded in the genomes of eighteen Dothideomycetes fungi.</title>
        <authorList>
            <person name="Ohm R.A."/>
            <person name="Feau N."/>
            <person name="Henrissat B."/>
            <person name="Schoch C.L."/>
            <person name="Horwitz B.A."/>
            <person name="Barry K.W."/>
            <person name="Condon B.J."/>
            <person name="Copeland A.C."/>
            <person name="Dhillon B."/>
            <person name="Glaser F."/>
            <person name="Hesse C.N."/>
            <person name="Kosti I."/>
            <person name="LaButti K."/>
            <person name="Lindquist E.A."/>
            <person name="Lucas S."/>
            <person name="Salamov A.A."/>
            <person name="Bradshaw R.E."/>
            <person name="Ciuffetti L."/>
            <person name="Hamelin R.C."/>
            <person name="Kema G.H.J."/>
            <person name="Lawrence C."/>
            <person name="Scott J.A."/>
            <person name="Spatafora J.W."/>
            <person name="Turgeon B.G."/>
            <person name="de Wit P.J.G.M."/>
            <person name="Zhong S."/>
            <person name="Goodwin S.B."/>
            <person name="Grigoriev I.V."/>
        </authorList>
    </citation>
    <scope>NUCLEOTIDE SEQUENCE [LARGE SCALE GENOMIC DNA]</scope>
    <source>
        <strain evidence="1 2">CIRAD86</strain>
    </source>
</reference>
<dbReference type="GeneID" id="19334593"/>
<dbReference type="KEGG" id="pfj:MYCFIDRAFT_182137"/>